<feature type="domain" description="LCN-type CS-alpha/beta" evidence="9">
    <location>
        <begin position="24"/>
        <end position="86"/>
    </location>
</feature>
<keyword evidence="7" id="KW-1015">Disulfide bond</keyword>
<dbReference type="FunFam" id="3.30.30.10:FF:000002">
    <property type="entry name" value="Alpha-like toxin BmK-M1"/>
    <property type="match status" value="1"/>
</dbReference>
<evidence type="ECO:0000256" key="3">
    <source>
        <dbReference type="ARBA" id="ARBA00022656"/>
    </source>
</evidence>
<evidence type="ECO:0000256" key="1">
    <source>
        <dbReference type="ARBA" id="ARBA00004613"/>
    </source>
</evidence>
<evidence type="ECO:0000256" key="7">
    <source>
        <dbReference type="ARBA" id="ARBA00023157"/>
    </source>
</evidence>
<dbReference type="AlphaFoldDB" id="B8XGX9"/>
<dbReference type="InterPro" id="IPR044062">
    <property type="entry name" value="LCN-type_CS_alpha_beta_dom"/>
</dbReference>
<dbReference type="GO" id="GO:0090729">
    <property type="term" value="F:toxin activity"/>
    <property type="evidence" value="ECO:0007669"/>
    <property type="project" value="UniProtKB-KW"/>
</dbReference>
<evidence type="ECO:0000256" key="2">
    <source>
        <dbReference type="ARBA" id="ARBA00022525"/>
    </source>
</evidence>
<keyword evidence="5" id="KW-0872">Ion channel impairing toxin</keyword>
<dbReference type="SUPFAM" id="SSF57095">
    <property type="entry name" value="Scorpion toxin-like"/>
    <property type="match status" value="1"/>
</dbReference>
<dbReference type="Gene3D" id="3.30.30.10">
    <property type="entry name" value="Knottin, scorpion toxin-like"/>
    <property type="match status" value="1"/>
</dbReference>
<organism evidence="10">
    <name type="scientific">Buthus israelis</name>
    <name type="common">Israeli scorpion</name>
    <name type="synonym">Buthus occitanus israelis</name>
    <dbReference type="NCBI Taxonomy" id="2899555"/>
    <lineage>
        <taxon>Eukaryota</taxon>
        <taxon>Metazoa</taxon>
        <taxon>Ecdysozoa</taxon>
        <taxon>Arthropoda</taxon>
        <taxon>Chelicerata</taxon>
        <taxon>Arachnida</taxon>
        <taxon>Scorpiones</taxon>
        <taxon>Buthida</taxon>
        <taxon>Buthoidea</taxon>
        <taxon>Buthidae</taxon>
        <taxon>Buthus</taxon>
    </lineage>
</organism>
<evidence type="ECO:0000313" key="10">
    <source>
        <dbReference type="EMBL" id="ACJ23088.1"/>
    </source>
</evidence>
<dbReference type="InterPro" id="IPR002061">
    <property type="entry name" value="Scorpion_toxinL/defensin"/>
</dbReference>
<dbReference type="PRINTS" id="PR00284">
    <property type="entry name" value="TOXIN"/>
</dbReference>
<dbReference type="GO" id="GO:0005576">
    <property type="term" value="C:extracellular region"/>
    <property type="evidence" value="ECO:0007669"/>
    <property type="project" value="UniProtKB-SubCell"/>
</dbReference>
<dbReference type="PROSITE" id="PS51863">
    <property type="entry name" value="LCN_CSAB"/>
    <property type="match status" value="1"/>
</dbReference>
<dbReference type="EMBL" id="FJ360768">
    <property type="protein sequence ID" value="ACJ23088.1"/>
    <property type="molecule type" value="mRNA"/>
</dbReference>
<keyword evidence="2" id="KW-0964">Secreted</keyword>
<evidence type="ECO:0000256" key="6">
    <source>
        <dbReference type="ARBA" id="ARBA00022910"/>
    </source>
</evidence>
<evidence type="ECO:0000259" key="9">
    <source>
        <dbReference type="PROSITE" id="PS51863"/>
    </source>
</evidence>
<name>B8XGX9_BUTIS</name>
<keyword evidence="8" id="KW-0732">Signal</keyword>
<keyword evidence="6" id="KW-0738">Voltage-gated sodium channel impairing toxin</keyword>
<accession>B8XGX9</accession>
<dbReference type="InterPro" id="IPR003614">
    <property type="entry name" value="Knottins"/>
</dbReference>
<dbReference type="PRINTS" id="PR00285">
    <property type="entry name" value="SCORPNTOXIN"/>
</dbReference>
<comment type="subcellular location">
    <subcellularLocation>
        <location evidence="1">Secreted</location>
    </subcellularLocation>
</comment>
<dbReference type="GO" id="GO:0006952">
    <property type="term" value="P:defense response"/>
    <property type="evidence" value="ECO:0007669"/>
    <property type="project" value="InterPro"/>
</dbReference>
<evidence type="ECO:0000256" key="8">
    <source>
        <dbReference type="SAM" id="SignalP"/>
    </source>
</evidence>
<keyword evidence="3" id="KW-0800">Toxin</keyword>
<feature type="chain" id="PRO_5002878815" evidence="8">
    <location>
        <begin position="20"/>
        <end position="87"/>
    </location>
</feature>
<reference evidence="10" key="1">
    <citation type="submission" date="2008-10" db="EMBL/GenBank/DDBJ databases">
        <title>Buthus occitanus israelis scorpion toxin.</title>
        <authorList>
            <person name="Zilberberg N."/>
            <person name="Kozminsky-Atias A."/>
        </authorList>
    </citation>
    <scope>NUCLEOTIDE SEQUENCE</scope>
</reference>
<dbReference type="SMART" id="SM00505">
    <property type="entry name" value="Knot1"/>
    <property type="match status" value="1"/>
</dbReference>
<keyword evidence="4" id="KW-0528">Neurotoxin</keyword>
<dbReference type="Pfam" id="PF00537">
    <property type="entry name" value="Toxin_3"/>
    <property type="match status" value="1"/>
</dbReference>
<evidence type="ECO:0000256" key="4">
    <source>
        <dbReference type="ARBA" id="ARBA00022699"/>
    </source>
</evidence>
<dbReference type="GO" id="GO:0019871">
    <property type="term" value="F:sodium channel inhibitor activity"/>
    <property type="evidence" value="ECO:0007669"/>
    <property type="project" value="InterPro"/>
</dbReference>
<dbReference type="CDD" id="cd23106">
    <property type="entry name" value="neurotoxins_LC_scorpion"/>
    <property type="match status" value="1"/>
</dbReference>
<sequence>MNYLIMISLALLLMTGVESGTGVRDAYIADDKNCVYTCALNSYCNTECTKNGAESGYCQWLGQYGNACWCIKLPDRVPIRIPGKCRG</sequence>
<protein>
    <submittedName>
        <fullName evidence="10">Putative alpha toxin Tx2</fullName>
    </submittedName>
</protein>
<proteinExistence type="evidence at transcript level"/>
<feature type="signal peptide" evidence="8">
    <location>
        <begin position="1"/>
        <end position="19"/>
    </location>
</feature>
<evidence type="ECO:0000256" key="5">
    <source>
        <dbReference type="ARBA" id="ARBA00022872"/>
    </source>
</evidence>
<dbReference type="InterPro" id="IPR018218">
    <property type="entry name" value="Scorpion_toxinL"/>
</dbReference>
<dbReference type="InterPro" id="IPR036574">
    <property type="entry name" value="Scorpion_toxin-like_sf"/>
</dbReference>